<evidence type="ECO:0000313" key="2">
    <source>
        <dbReference type="Proteomes" id="UP000232323"/>
    </source>
</evidence>
<protein>
    <submittedName>
        <fullName evidence="1">Uncharacterized protein</fullName>
    </submittedName>
</protein>
<dbReference type="Proteomes" id="UP000232323">
    <property type="component" value="Unassembled WGS sequence"/>
</dbReference>
<comment type="caution">
    <text evidence="1">The sequence shown here is derived from an EMBL/GenBank/DDBJ whole genome shotgun (WGS) entry which is preliminary data.</text>
</comment>
<proteinExistence type="predicted"/>
<sequence>MDALSALDLQCPTGRRQAEAVKTALARLVYRVACRLIDCLRLLASRPTLQPEHVRDLTKLSALLHAGIEGRRSGRGKGRPSILLGGDGSLGCTVMTGSFFDVDNAVDARAYTTANVSSYTAVDPPVWGGDVVRNALQMSPVFPIGMNNSGMSGGGISKSGSRWLSEDGLDALLREYRSRAGATDLRVSEAAKPLIRGLIEANVRGIVAASRRRSKPLATKLKFARDARTWYRHLLRHITKEDVFKLAEYSHSYKISWDVAAVIGQLRDVYARIEMYAKAAEIETARLQDLADRVVNPYFIDANTRASVIDERQMQDLFMSEKLMYGNVNLRRFLAENLQQLRHALTVTFQGVSVPEVFTLLQYDTEYDCFYATFVATYTVQFEIEQSDAHTFGLRRVRAYYASSGPQETAASRKTILETDDPYGFLTMLQSSSIGLGRRSMYPPTE</sequence>
<evidence type="ECO:0000313" key="1">
    <source>
        <dbReference type="EMBL" id="GAX84524.1"/>
    </source>
</evidence>
<gene>
    <name evidence="1" type="ORF">CEUSTIGMA_g11945.t1</name>
</gene>
<keyword evidence="2" id="KW-1185">Reference proteome</keyword>
<dbReference type="EMBL" id="BEGY01000127">
    <property type="protein sequence ID" value="GAX84524.1"/>
    <property type="molecule type" value="Genomic_DNA"/>
</dbReference>
<name>A0A250XN59_9CHLO</name>
<reference evidence="1 2" key="1">
    <citation type="submission" date="2017-08" db="EMBL/GenBank/DDBJ databases">
        <title>Acidophilic green algal genome provides insights into adaptation to an acidic environment.</title>
        <authorList>
            <person name="Hirooka S."/>
            <person name="Hirose Y."/>
            <person name="Kanesaki Y."/>
            <person name="Higuchi S."/>
            <person name="Fujiwara T."/>
            <person name="Onuma R."/>
            <person name="Era A."/>
            <person name="Ohbayashi R."/>
            <person name="Uzuka A."/>
            <person name="Nozaki H."/>
            <person name="Yoshikawa H."/>
            <person name="Miyagishima S.Y."/>
        </authorList>
    </citation>
    <scope>NUCLEOTIDE SEQUENCE [LARGE SCALE GENOMIC DNA]</scope>
    <source>
        <strain evidence="1 2">NIES-2499</strain>
    </source>
</reference>
<accession>A0A250XN59</accession>
<organism evidence="1 2">
    <name type="scientific">Chlamydomonas eustigma</name>
    <dbReference type="NCBI Taxonomy" id="1157962"/>
    <lineage>
        <taxon>Eukaryota</taxon>
        <taxon>Viridiplantae</taxon>
        <taxon>Chlorophyta</taxon>
        <taxon>core chlorophytes</taxon>
        <taxon>Chlorophyceae</taxon>
        <taxon>CS clade</taxon>
        <taxon>Chlamydomonadales</taxon>
        <taxon>Chlamydomonadaceae</taxon>
        <taxon>Chlamydomonas</taxon>
    </lineage>
</organism>
<dbReference type="AlphaFoldDB" id="A0A250XN59"/>